<feature type="coiled-coil region" evidence="1">
    <location>
        <begin position="70"/>
        <end position="97"/>
    </location>
</feature>
<dbReference type="STRING" id="568069.A0A1J1J8Q0"/>
<feature type="region of interest" description="Disordered" evidence="2">
    <location>
        <begin position="107"/>
        <end position="136"/>
    </location>
</feature>
<dbReference type="OrthoDB" id="6730379at2759"/>
<keyword evidence="4" id="KW-1185">Reference proteome</keyword>
<organism evidence="3 4">
    <name type="scientific">Clunio marinus</name>
    <dbReference type="NCBI Taxonomy" id="568069"/>
    <lineage>
        <taxon>Eukaryota</taxon>
        <taxon>Metazoa</taxon>
        <taxon>Ecdysozoa</taxon>
        <taxon>Arthropoda</taxon>
        <taxon>Hexapoda</taxon>
        <taxon>Insecta</taxon>
        <taxon>Pterygota</taxon>
        <taxon>Neoptera</taxon>
        <taxon>Endopterygota</taxon>
        <taxon>Diptera</taxon>
        <taxon>Nematocera</taxon>
        <taxon>Chironomoidea</taxon>
        <taxon>Chironomidae</taxon>
        <taxon>Clunio</taxon>
    </lineage>
</organism>
<evidence type="ECO:0000313" key="3">
    <source>
        <dbReference type="EMBL" id="CRL07281.1"/>
    </source>
</evidence>
<accession>A0A1J1J8Q0</accession>
<feature type="compositionally biased region" description="Polar residues" evidence="2">
    <location>
        <begin position="115"/>
        <end position="127"/>
    </location>
</feature>
<sequence length="136" mass="15481">MNVLKGTHCTYTDTAEDSINVLTNLNNKKIGGKHIAIRYAKHVDAVDDGKSSKHVKIPALAAGSVSNFSQADKKSKIQLIEEQLKNLQNSSNDFEINLNKNIQPSEPLIKKYQYNKDNPTTNNSRYNYQKRKRKQY</sequence>
<evidence type="ECO:0000313" key="4">
    <source>
        <dbReference type="Proteomes" id="UP000183832"/>
    </source>
</evidence>
<keyword evidence="1" id="KW-0175">Coiled coil</keyword>
<proteinExistence type="predicted"/>
<dbReference type="EMBL" id="CVRI01000070">
    <property type="protein sequence ID" value="CRL07281.1"/>
    <property type="molecule type" value="Genomic_DNA"/>
</dbReference>
<reference evidence="3 4" key="1">
    <citation type="submission" date="2015-04" db="EMBL/GenBank/DDBJ databases">
        <authorList>
            <person name="Syromyatnikov M.Y."/>
            <person name="Popov V.N."/>
        </authorList>
    </citation>
    <scope>NUCLEOTIDE SEQUENCE [LARGE SCALE GENOMIC DNA]</scope>
</reference>
<evidence type="ECO:0000256" key="1">
    <source>
        <dbReference type="SAM" id="Coils"/>
    </source>
</evidence>
<gene>
    <name evidence="3" type="ORF">CLUMA_CG020260</name>
</gene>
<dbReference type="AlphaFoldDB" id="A0A1J1J8Q0"/>
<dbReference type="Proteomes" id="UP000183832">
    <property type="component" value="Unassembled WGS sequence"/>
</dbReference>
<protein>
    <submittedName>
        <fullName evidence="3">CLUMA_CG020260, isoform A</fullName>
    </submittedName>
</protein>
<evidence type="ECO:0000256" key="2">
    <source>
        <dbReference type="SAM" id="MobiDB-lite"/>
    </source>
</evidence>
<name>A0A1J1J8Q0_9DIPT</name>